<feature type="chain" id="PRO_5016706043" evidence="8">
    <location>
        <begin position="29"/>
        <end position="453"/>
    </location>
</feature>
<dbReference type="GO" id="GO:0015483">
    <property type="term" value="F:long-chain fatty acid transporting porin activity"/>
    <property type="evidence" value="ECO:0007669"/>
    <property type="project" value="TreeGrafter"/>
</dbReference>
<evidence type="ECO:0000256" key="1">
    <source>
        <dbReference type="ARBA" id="ARBA00004571"/>
    </source>
</evidence>
<dbReference type="Pfam" id="PF03349">
    <property type="entry name" value="Toluene_X"/>
    <property type="match status" value="1"/>
</dbReference>
<dbReference type="GO" id="GO:0009279">
    <property type="term" value="C:cell outer membrane"/>
    <property type="evidence" value="ECO:0007669"/>
    <property type="project" value="UniProtKB-SubCell"/>
</dbReference>
<gene>
    <name evidence="9" type="ORF">DX914_19800</name>
</gene>
<dbReference type="AlphaFoldDB" id="A0A371JWS7"/>
<evidence type="ECO:0000256" key="6">
    <source>
        <dbReference type="ARBA" id="ARBA00023136"/>
    </source>
</evidence>
<keyword evidence="3" id="KW-1134">Transmembrane beta strand</keyword>
<evidence type="ECO:0000256" key="3">
    <source>
        <dbReference type="ARBA" id="ARBA00022452"/>
    </source>
</evidence>
<organism evidence="9 10">
    <name type="scientific">Lysobacter silvisoli</name>
    <dbReference type="NCBI Taxonomy" id="2293254"/>
    <lineage>
        <taxon>Bacteria</taxon>
        <taxon>Pseudomonadati</taxon>
        <taxon>Pseudomonadota</taxon>
        <taxon>Gammaproteobacteria</taxon>
        <taxon>Lysobacterales</taxon>
        <taxon>Lysobacteraceae</taxon>
        <taxon>Lysobacter</taxon>
    </lineage>
</organism>
<protein>
    <submittedName>
        <fullName evidence="9">Transporter</fullName>
    </submittedName>
</protein>
<dbReference type="Gene3D" id="2.40.160.60">
    <property type="entry name" value="Outer membrane protein transport protein (OMPP1/FadL/TodX)"/>
    <property type="match status" value="1"/>
</dbReference>
<dbReference type="PANTHER" id="PTHR35093:SF3">
    <property type="entry name" value="LONG-CHAIN FATTY ACID TRANSPORT PROTEIN"/>
    <property type="match status" value="1"/>
</dbReference>
<evidence type="ECO:0000256" key="7">
    <source>
        <dbReference type="ARBA" id="ARBA00023237"/>
    </source>
</evidence>
<sequence>MQHAHRYTRLTALALGITGALALGQVHASGFQLKENSVKAQGRAFAGTGVAAGDTSVVANNPAAMTQFEGTTVQTDVTVIDLNARFEGGGYDLIGRPLTGGDGGEAGDVTPVPAMSLIHKFNNGLTVGAMVSAPFGLKTEYEPGWVGRYYAAKSELKTVDLTLSAAFELVPDHLSVGGGIIWEKAEAELSKTVDFGAILFGQLPPAARPTAPAFARPQGSDGFAKVEGDDTGMGWVIGVNFRPNDKLAIGLSHRSEIDHDLSGTVDWTVPAAVAGGPLGATPLFKDGRALAKLTTPSVTTVSVEYKFNDQFSLLADYAETDWSSLQEIRIDFANPDADSVEHFGWDTTRFMSLGAEYKLNDAWTLRAGYAYDETPTTYATRTPRLPDEDRKWYSIGATWNFSEQLEFSFAYTRIEPDRPQIGIVTPAAQGGQRLFGSYDSNVNLFGASAQYHF</sequence>
<evidence type="ECO:0000256" key="2">
    <source>
        <dbReference type="ARBA" id="ARBA00008163"/>
    </source>
</evidence>
<dbReference type="SUPFAM" id="SSF56935">
    <property type="entry name" value="Porins"/>
    <property type="match status" value="1"/>
</dbReference>
<dbReference type="InterPro" id="IPR005017">
    <property type="entry name" value="OMPP1/FadL/TodX"/>
</dbReference>
<keyword evidence="10" id="KW-1185">Reference proteome</keyword>
<comment type="caution">
    <text evidence="9">The sequence shown here is derived from an EMBL/GenBank/DDBJ whole genome shotgun (WGS) entry which is preliminary data.</text>
</comment>
<dbReference type="PANTHER" id="PTHR35093">
    <property type="entry name" value="OUTER MEMBRANE PROTEIN NMB0088-RELATED"/>
    <property type="match status" value="1"/>
</dbReference>
<name>A0A371JWS7_9GAMM</name>
<keyword evidence="7" id="KW-0998">Cell outer membrane</keyword>
<keyword evidence="4" id="KW-0812">Transmembrane</keyword>
<dbReference type="OrthoDB" id="19849at2"/>
<evidence type="ECO:0000256" key="5">
    <source>
        <dbReference type="ARBA" id="ARBA00022729"/>
    </source>
</evidence>
<dbReference type="RefSeq" id="WP_115862072.1">
    <property type="nucleotide sequence ID" value="NZ_QTSU01000005.1"/>
</dbReference>
<reference evidence="9 10" key="1">
    <citation type="submission" date="2018-08" db="EMBL/GenBank/DDBJ databases">
        <title>Lysobacter sp. zong2l5, whole genome shotgun sequence.</title>
        <authorList>
            <person name="Zhang X."/>
            <person name="Feng G."/>
            <person name="Zhu H."/>
        </authorList>
    </citation>
    <scope>NUCLEOTIDE SEQUENCE [LARGE SCALE GENOMIC DNA]</scope>
    <source>
        <strain evidence="10">zong2l5</strain>
    </source>
</reference>
<dbReference type="EMBL" id="QTSU01000005">
    <property type="protein sequence ID" value="RDZ26098.1"/>
    <property type="molecule type" value="Genomic_DNA"/>
</dbReference>
<evidence type="ECO:0000313" key="9">
    <source>
        <dbReference type="EMBL" id="RDZ26098.1"/>
    </source>
</evidence>
<keyword evidence="5 8" id="KW-0732">Signal</keyword>
<dbReference type="Proteomes" id="UP000264492">
    <property type="component" value="Unassembled WGS sequence"/>
</dbReference>
<evidence type="ECO:0000256" key="4">
    <source>
        <dbReference type="ARBA" id="ARBA00022692"/>
    </source>
</evidence>
<evidence type="ECO:0000256" key="8">
    <source>
        <dbReference type="SAM" id="SignalP"/>
    </source>
</evidence>
<accession>A0A371JWS7</accession>
<comment type="similarity">
    <text evidence="2">Belongs to the OmpP1/FadL family.</text>
</comment>
<keyword evidence="6" id="KW-0472">Membrane</keyword>
<evidence type="ECO:0000313" key="10">
    <source>
        <dbReference type="Proteomes" id="UP000264492"/>
    </source>
</evidence>
<comment type="subcellular location">
    <subcellularLocation>
        <location evidence="1">Cell outer membrane</location>
        <topology evidence="1">Multi-pass membrane protein</topology>
    </subcellularLocation>
</comment>
<feature type="signal peptide" evidence="8">
    <location>
        <begin position="1"/>
        <end position="28"/>
    </location>
</feature>
<proteinExistence type="inferred from homology"/>